<protein>
    <recommendedName>
        <fullName evidence="3 8">Alpha-galactosidase</fullName>
        <ecNumber evidence="3 8">3.2.1.22</ecNumber>
    </recommendedName>
    <alternativeName>
        <fullName evidence="8">Melibiase</fullName>
    </alternativeName>
</protein>
<dbReference type="InterPro" id="IPR002241">
    <property type="entry name" value="Glyco_hydro_27"/>
</dbReference>
<dbReference type="SUPFAM" id="SSF51011">
    <property type="entry name" value="Glycosyl hydrolase domain"/>
    <property type="match status" value="1"/>
</dbReference>
<dbReference type="eggNOG" id="KOG2366">
    <property type="taxonomic scope" value="Eukaryota"/>
</dbReference>
<name>D8S466_SELML</name>
<comment type="catalytic activity">
    <reaction evidence="1 8">
        <text>Hydrolysis of terminal, non-reducing alpha-D-galactose residues in alpha-D-galactosides, including galactose oligosaccharides, galactomannans and galactolipids.</text>
        <dbReference type="EC" id="3.2.1.22"/>
    </reaction>
</comment>
<dbReference type="InterPro" id="IPR041233">
    <property type="entry name" value="Melibiase_C"/>
</dbReference>
<dbReference type="GO" id="GO:0004557">
    <property type="term" value="F:alpha-galactosidase activity"/>
    <property type="evidence" value="ECO:0007669"/>
    <property type="project" value="UniProtKB-EC"/>
</dbReference>
<dbReference type="InterPro" id="IPR000111">
    <property type="entry name" value="Glyco_hydro_27/36_CS"/>
</dbReference>
<dbReference type="PANTHER" id="PTHR11452">
    <property type="entry name" value="ALPHA-GALACTOSIDASE/ALPHA-N-ACETYLGALACTOSAMINIDASE"/>
    <property type="match status" value="1"/>
</dbReference>
<dbReference type="EMBL" id="GL377601">
    <property type="protein sequence ID" value="EFJ20701.1"/>
    <property type="molecule type" value="Genomic_DNA"/>
</dbReference>
<feature type="domain" description="Alpha galactosidase C-terminal" evidence="9">
    <location>
        <begin position="326"/>
        <end position="397"/>
    </location>
</feature>
<dbReference type="Gramene" id="EFJ20701">
    <property type="protein sequence ID" value="EFJ20701"/>
    <property type="gene ID" value="SELMODRAFT_108242"/>
</dbReference>
<evidence type="ECO:0000256" key="6">
    <source>
        <dbReference type="ARBA" id="ARBA00023157"/>
    </source>
</evidence>
<keyword evidence="6 8" id="KW-1015">Disulfide bond</keyword>
<evidence type="ECO:0000259" key="9">
    <source>
        <dbReference type="Pfam" id="PF17801"/>
    </source>
</evidence>
<evidence type="ECO:0000256" key="4">
    <source>
        <dbReference type="ARBA" id="ARBA00022729"/>
    </source>
</evidence>
<evidence type="ECO:0000256" key="5">
    <source>
        <dbReference type="ARBA" id="ARBA00022801"/>
    </source>
</evidence>
<dbReference type="FunFam" id="3.20.20.70:FF:000093">
    <property type="entry name" value="Alpha-galactosidase"/>
    <property type="match status" value="1"/>
</dbReference>
<dbReference type="GO" id="GO:0005975">
    <property type="term" value="P:carbohydrate metabolic process"/>
    <property type="evidence" value="ECO:0007669"/>
    <property type="project" value="InterPro"/>
</dbReference>
<dbReference type="Gene3D" id="2.60.40.1180">
    <property type="entry name" value="Golgi alpha-mannosidase II"/>
    <property type="match status" value="1"/>
</dbReference>
<keyword evidence="7 8" id="KW-0326">Glycosidase</keyword>
<evidence type="ECO:0000313" key="10">
    <source>
        <dbReference type="EMBL" id="EFJ20701.1"/>
    </source>
</evidence>
<dbReference type="AlphaFoldDB" id="D8S466"/>
<evidence type="ECO:0000256" key="7">
    <source>
        <dbReference type="ARBA" id="ARBA00023295"/>
    </source>
</evidence>
<evidence type="ECO:0000256" key="8">
    <source>
        <dbReference type="RuleBase" id="RU361168"/>
    </source>
</evidence>
<dbReference type="Proteomes" id="UP000001514">
    <property type="component" value="Unassembled WGS sequence"/>
</dbReference>
<dbReference type="OMA" id="VHDMWAG"/>
<reference evidence="10 11" key="1">
    <citation type="journal article" date="2011" name="Science">
        <title>The Selaginella genome identifies genetic changes associated with the evolution of vascular plants.</title>
        <authorList>
            <person name="Banks J.A."/>
            <person name="Nishiyama T."/>
            <person name="Hasebe M."/>
            <person name="Bowman J.L."/>
            <person name="Gribskov M."/>
            <person name="dePamphilis C."/>
            <person name="Albert V.A."/>
            <person name="Aono N."/>
            <person name="Aoyama T."/>
            <person name="Ambrose B.A."/>
            <person name="Ashton N.W."/>
            <person name="Axtell M.J."/>
            <person name="Barker E."/>
            <person name="Barker M.S."/>
            <person name="Bennetzen J.L."/>
            <person name="Bonawitz N.D."/>
            <person name="Chapple C."/>
            <person name="Cheng C."/>
            <person name="Correa L.G."/>
            <person name="Dacre M."/>
            <person name="DeBarry J."/>
            <person name="Dreyer I."/>
            <person name="Elias M."/>
            <person name="Engstrom E.M."/>
            <person name="Estelle M."/>
            <person name="Feng L."/>
            <person name="Finet C."/>
            <person name="Floyd S.K."/>
            <person name="Frommer W.B."/>
            <person name="Fujita T."/>
            <person name="Gramzow L."/>
            <person name="Gutensohn M."/>
            <person name="Harholt J."/>
            <person name="Hattori M."/>
            <person name="Heyl A."/>
            <person name="Hirai T."/>
            <person name="Hiwatashi Y."/>
            <person name="Ishikawa M."/>
            <person name="Iwata M."/>
            <person name="Karol K.G."/>
            <person name="Koehler B."/>
            <person name="Kolukisaoglu U."/>
            <person name="Kubo M."/>
            <person name="Kurata T."/>
            <person name="Lalonde S."/>
            <person name="Li K."/>
            <person name="Li Y."/>
            <person name="Litt A."/>
            <person name="Lyons E."/>
            <person name="Manning G."/>
            <person name="Maruyama T."/>
            <person name="Michael T.P."/>
            <person name="Mikami K."/>
            <person name="Miyazaki S."/>
            <person name="Morinaga S."/>
            <person name="Murata T."/>
            <person name="Mueller-Roeber B."/>
            <person name="Nelson D.R."/>
            <person name="Obara M."/>
            <person name="Oguri Y."/>
            <person name="Olmstead R.G."/>
            <person name="Onodera N."/>
            <person name="Petersen B.L."/>
            <person name="Pils B."/>
            <person name="Prigge M."/>
            <person name="Rensing S.A."/>
            <person name="Riano-Pachon D.M."/>
            <person name="Roberts A.W."/>
            <person name="Sato Y."/>
            <person name="Scheller H.V."/>
            <person name="Schulz B."/>
            <person name="Schulz C."/>
            <person name="Shakirov E.V."/>
            <person name="Shibagaki N."/>
            <person name="Shinohara N."/>
            <person name="Shippen D.E."/>
            <person name="Soerensen I."/>
            <person name="Sotooka R."/>
            <person name="Sugimoto N."/>
            <person name="Sugita M."/>
            <person name="Sumikawa N."/>
            <person name="Tanurdzic M."/>
            <person name="Theissen G."/>
            <person name="Ulvskov P."/>
            <person name="Wakazuki S."/>
            <person name="Weng J.K."/>
            <person name="Willats W.W."/>
            <person name="Wipf D."/>
            <person name="Wolf P.G."/>
            <person name="Yang L."/>
            <person name="Zimmer A.D."/>
            <person name="Zhu Q."/>
            <person name="Mitros T."/>
            <person name="Hellsten U."/>
            <person name="Loque D."/>
            <person name="Otillar R."/>
            <person name="Salamov A."/>
            <person name="Schmutz J."/>
            <person name="Shapiro H."/>
            <person name="Lindquist E."/>
            <person name="Lucas S."/>
            <person name="Rokhsar D."/>
            <person name="Grigoriev I.V."/>
        </authorList>
    </citation>
    <scope>NUCLEOTIDE SEQUENCE [LARGE SCALE GENOMIC DNA]</scope>
</reference>
<dbReference type="InterPro" id="IPR013785">
    <property type="entry name" value="Aldolase_TIM"/>
</dbReference>
<gene>
    <name evidence="10" type="ORF">SELMODRAFT_108242</name>
</gene>
<sequence length="402" mass="45126">MEEFREWFARIVPLLLVISLTTANYLPRHHGSVLLENGLGRTPPMGWNDFNHFHNKINETIVRETVDAIVSTGLAALGYNYINIDDEWAEQSRDKEGNLQPRKDRFPSGIKNLADYVHSKNLKFGIYSDAGRLTCAKTQPGSLNFENQDAKTFAAWGVDFLKYDNCHNDGASPKIRYPKMQKALLATGRPIFYALCEWGYEDPALWAPGVGNSWRTTGDIKDNWQSMIVRADQNDKWAKYAGPGGWNDPDMLEVGNGGMSLEEYRAHFSLWALMKAPLIIGCDVRNLKQEYLDILMNKEVIAINQDSMGVQGKRVSRKGALEARLVWGGPLSQGKFVALLLNRGDSTAKIRAYWEQIGAKPGSSVQVRDVWAHKDLGAFSQGYIEEAVDAHAIKMYVVVPKS</sequence>
<dbReference type="Gene3D" id="3.20.20.70">
    <property type="entry name" value="Aldolase class I"/>
    <property type="match status" value="1"/>
</dbReference>
<evidence type="ECO:0000256" key="1">
    <source>
        <dbReference type="ARBA" id="ARBA00001255"/>
    </source>
</evidence>
<dbReference type="SUPFAM" id="SSF51445">
    <property type="entry name" value="(Trans)glycosidases"/>
    <property type="match status" value="1"/>
</dbReference>
<dbReference type="CDD" id="cd14792">
    <property type="entry name" value="GH27"/>
    <property type="match status" value="1"/>
</dbReference>
<dbReference type="PRINTS" id="PR00740">
    <property type="entry name" value="GLHYDRLASE27"/>
</dbReference>
<dbReference type="InterPro" id="IPR017853">
    <property type="entry name" value="GH"/>
</dbReference>
<comment type="similarity">
    <text evidence="2 8">Belongs to the glycosyl hydrolase 27 family.</text>
</comment>
<dbReference type="Pfam" id="PF16499">
    <property type="entry name" value="Melibiase_2"/>
    <property type="match status" value="1"/>
</dbReference>
<accession>D8S466</accession>
<evidence type="ECO:0000256" key="3">
    <source>
        <dbReference type="ARBA" id="ARBA00012755"/>
    </source>
</evidence>
<dbReference type="KEGG" id="smo:SELMODRAFT_108242"/>
<dbReference type="FunFam" id="2.60.40.1180:FF:000008">
    <property type="entry name" value="Alpha-galactosidase"/>
    <property type="match status" value="1"/>
</dbReference>
<dbReference type="STRING" id="88036.D8S466"/>
<keyword evidence="5 8" id="KW-0378">Hydrolase</keyword>
<dbReference type="PANTHER" id="PTHR11452:SF33">
    <property type="entry name" value="ALPHA-GALACTOSIDASE 2"/>
    <property type="match status" value="1"/>
</dbReference>
<dbReference type="HOGENOM" id="CLU_013093_2_2_1"/>
<dbReference type="EC" id="3.2.1.22" evidence="3 8"/>
<evidence type="ECO:0000313" key="11">
    <source>
        <dbReference type="Proteomes" id="UP000001514"/>
    </source>
</evidence>
<dbReference type="InParanoid" id="D8S466"/>
<dbReference type="InterPro" id="IPR013780">
    <property type="entry name" value="Glyco_hydro_b"/>
</dbReference>
<organism evidence="11">
    <name type="scientific">Selaginella moellendorffii</name>
    <name type="common">Spikemoss</name>
    <dbReference type="NCBI Taxonomy" id="88036"/>
    <lineage>
        <taxon>Eukaryota</taxon>
        <taxon>Viridiplantae</taxon>
        <taxon>Streptophyta</taxon>
        <taxon>Embryophyta</taxon>
        <taxon>Tracheophyta</taxon>
        <taxon>Lycopodiopsida</taxon>
        <taxon>Selaginellales</taxon>
        <taxon>Selaginellaceae</taxon>
        <taxon>Selaginella</taxon>
    </lineage>
</organism>
<proteinExistence type="inferred from homology"/>
<dbReference type="PROSITE" id="PS00512">
    <property type="entry name" value="ALPHA_GALACTOSIDASE"/>
    <property type="match status" value="1"/>
</dbReference>
<keyword evidence="11" id="KW-1185">Reference proteome</keyword>
<keyword evidence="4" id="KW-0732">Signal</keyword>
<dbReference type="Pfam" id="PF17801">
    <property type="entry name" value="Melibiase_C"/>
    <property type="match status" value="1"/>
</dbReference>
<evidence type="ECO:0000256" key="2">
    <source>
        <dbReference type="ARBA" id="ARBA00009743"/>
    </source>
</evidence>